<evidence type="ECO:0000313" key="6">
    <source>
        <dbReference type="EMBL" id="KAA6398902.1"/>
    </source>
</evidence>
<organism evidence="6 7">
    <name type="scientific">Streblomastix strix</name>
    <dbReference type="NCBI Taxonomy" id="222440"/>
    <lineage>
        <taxon>Eukaryota</taxon>
        <taxon>Metamonada</taxon>
        <taxon>Preaxostyla</taxon>
        <taxon>Oxymonadida</taxon>
        <taxon>Streblomastigidae</taxon>
        <taxon>Streblomastix</taxon>
    </lineage>
</organism>
<feature type="transmembrane region" description="Helical" evidence="4">
    <location>
        <begin position="956"/>
        <end position="979"/>
    </location>
</feature>
<keyword evidence="4" id="KW-0812">Transmembrane</keyword>
<comment type="similarity">
    <text evidence="1">Belongs to the hemerythrin family.</text>
</comment>
<dbReference type="Proteomes" id="UP000324800">
    <property type="component" value="Unassembled WGS sequence"/>
</dbReference>
<keyword evidence="4" id="KW-1133">Transmembrane helix</keyword>
<dbReference type="Pfam" id="PF25474">
    <property type="entry name" value="TPR_TmcB"/>
    <property type="match status" value="1"/>
</dbReference>
<evidence type="ECO:0000256" key="2">
    <source>
        <dbReference type="ARBA" id="ARBA00022723"/>
    </source>
</evidence>
<feature type="transmembrane region" description="Helical" evidence="4">
    <location>
        <begin position="593"/>
        <end position="614"/>
    </location>
</feature>
<sequence length="1275" mass="144808">MKTSIPPKKINLVIVDRPTEGVIYSSHPNIQWTSSPLLATPPVVRQVLKSIETPSQLEKIMRFMTLEEVSMQVKIVTFVNVIMMGALRKNDMQQSAELNVSVAIFLENFRPQPIKIIQHMQRAAELFPGWTNRWIIFRALRGIEEGSIGSNNQLGGQGGIQSGSISLQDTKTHNLRIQLIQAQKSFDFAKAHLMRLWTLLSRRTVDVDRAMFHGCQAAFHSMQAQNIYQELLQTFSDNPNVLRQYSQLIRQIYTDSKTANDMLEEAELMEQEQIKEEQAINAHNNARLIKGVQNRSQGTQSISQVENHWLSQMDIDENKEGRDSIQGMGDIRSHKVSKHANLRIGSGVSSKNGGMTGSQESIDSRNETIMNVILILLYISLLIVIFLFVFSYIFINSDFTKAVNAAKALRQSINVAEKMCTALEFSTYTMLRILNVDRNSAAEVNSYKSIYDSGFSTLNKTLYELNDEFYQLYKWGFQKDVWKVVDIEWNQLVLNVTVPSTNYTNIIESSVYLQNLPRFMSWAEDSIVQMVADFANIGDLNPDTNRTQFVDMKRHLAPLVFNIPYLGVETMKRISIIANEDVQKYSQSGTMTVLICLAIGILALLIGLLIPMLIQIHRVSSDRKQKMRDICAVTAEDAQIMYNLLENMDDQKTGNANKDLDGENINEEEEEKQHLAQQRSEDVEKKLSSITGIIPMRVIVQLILGTLLIIIIISPFFIVAVYAMDQLVWRAGQIAMNEIRVINVIRLSAFCTIYVSDTTYHVTNDSLVITPTSVYSKVFGSNIFGTDVDELRPSIRSLNQVFASQNSKFQYGSKQADNIGDALFDSTKCKRVQGKDSFIDTIMNEETSCLLPSDIDFPESSISKAQTGAERCLDQNRMPGITYPFNGLESLLDRFQQSIEDLMTRNPEIVDNIPFNDTDFSFIIESARNDILYGLNQIGDYLMDNLDKFSSQYSTILLVLFIALSVIILILSFIFFIPLPQQLREVSSQTQWINIITQTVQKGKSIDQVVFDEELATTVNRMDAAHKQLYETMTIVGKAITDERDKCIKRRKEKEHNDSEKDDVIIASSSILQLMLDVLVWRMSTHCSDEEMLMNKLGLPSVSADQHKSDHVQIMRKLMKFHEEVLKCFKQFEDEINLIKVEQEIKKKAIQESGGEKVNLSKTIVELPTSEDCLTFFSTLQNVHLKTIDCEFALFMGEKVGQSLLDLQINLDAFEEMPSVRQFMDSSQDVSMTEKMYYDETVERIKQRSLGIMGNQMGFFNPSSLGNPILASSGN</sequence>
<dbReference type="InterPro" id="IPR035938">
    <property type="entry name" value="Hemerythrin-like_sf"/>
</dbReference>
<accession>A0A5J4WWN7</accession>
<dbReference type="Gene3D" id="1.20.120.50">
    <property type="entry name" value="Hemerythrin-like"/>
    <property type="match status" value="1"/>
</dbReference>
<dbReference type="PANTHER" id="PTHR31600:SF2">
    <property type="entry name" value="GAMETE ENRICHED GENE 10 PROTEIN-RELATED"/>
    <property type="match status" value="1"/>
</dbReference>
<feature type="domain" description="TmcB/TmcC TPR repeats" evidence="5">
    <location>
        <begin position="182"/>
        <end position="273"/>
    </location>
</feature>
<keyword evidence="4" id="KW-0472">Membrane</keyword>
<proteinExistence type="inferred from homology"/>
<dbReference type="PANTHER" id="PTHR31600">
    <property type="entry name" value="TINY MACROCYSTS PROTEIN B-RELATED"/>
    <property type="match status" value="1"/>
</dbReference>
<dbReference type="AlphaFoldDB" id="A0A5J4WWN7"/>
<evidence type="ECO:0000256" key="3">
    <source>
        <dbReference type="ARBA" id="ARBA00023004"/>
    </source>
</evidence>
<evidence type="ECO:0000256" key="4">
    <source>
        <dbReference type="SAM" id="Phobius"/>
    </source>
</evidence>
<keyword evidence="2" id="KW-0479">Metal-binding</keyword>
<gene>
    <name evidence="6" type="ORF">EZS28_005570</name>
</gene>
<protein>
    <recommendedName>
        <fullName evidence="5">TmcB/TmcC TPR repeats domain-containing protein</fullName>
    </recommendedName>
</protein>
<dbReference type="GO" id="GO:0046872">
    <property type="term" value="F:metal ion binding"/>
    <property type="evidence" value="ECO:0007669"/>
    <property type="project" value="UniProtKB-KW"/>
</dbReference>
<dbReference type="SUPFAM" id="SSF47188">
    <property type="entry name" value="Hemerythrin-like"/>
    <property type="match status" value="1"/>
</dbReference>
<evidence type="ECO:0000259" key="5">
    <source>
        <dbReference type="Pfam" id="PF25474"/>
    </source>
</evidence>
<feature type="transmembrane region" description="Helical" evidence="4">
    <location>
        <begin position="698"/>
        <end position="723"/>
    </location>
</feature>
<feature type="transmembrane region" description="Helical" evidence="4">
    <location>
        <begin position="369"/>
        <end position="395"/>
    </location>
</feature>
<dbReference type="InterPro" id="IPR052994">
    <property type="entry name" value="Tiny_macrocysts_regulators"/>
</dbReference>
<dbReference type="InterPro" id="IPR057352">
    <property type="entry name" value="TPR_TmcB/C"/>
</dbReference>
<keyword evidence="3" id="KW-0408">Iron</keyword>
<comment type="caution">
    <text evidence="6">The sequence shown here is derived from an EMBL/GenBank/DDBJ whole genome shotgun (WGS) entry which is preliminary data.</text>
</comment>
<name>A0A5J4WWN7_9EUKA</name>
<evidence type="ECO:0000256" key="1">
    <source>
        <dbReference type="ARBA" id="ARBA00010587"/>
    </source>
</evidence>
<dbReference type="EMBL" id="SNRW01000857">
    <property type="protein sequence ID" value="KAA6398902.1"/>
    <property type="molecule type" value="Genomic_DNA"/>
</dbReference>
<evidence type="ECO:0000313" key="7">
    <source>
        <dbReference type="Proteomes" id="UP000324800"/>
    </source>
</evidence>
<reference evidence="6 7" key="1">
    <citation type="submission" date="2019-03" db="EMBL/GenBank/DDBJ databases">
        <title>Single cell metagenomics reveals metabolic interactions within the superorganism composed of flagellate Streblomastix strix and complex community of Bacteroidetes bacteria on its surface.</title>
        <authorList>
            <person name="Treitli S.C."/>
            <person name="Kolisko M."/>
            <person name="Husnik F."/>
            <person name="Keeling P."/>
            <person name="Hampl V."/>
        </authorList>
    </citation>
    <scope>NUCLEOTIDE SEQUENCE [LARGE SCALE GENOMIC DNA]</scope>
    <source>
        <strain evidence="6">ST1C</strain>
    </source>
</reference>